<dbReference type="InterPro" id="IPR006963">
    <property type="entry name" value="Mopterin_OxRdtase_4Fe-4S_dom"/>
</dbReference>
<dbReference type="PANTHER" id="PTHR43105:SF11">
    <property type="entry name" value="PERIPLASMIC NITRATE REDUCTASE"/>
    <property type="match status" value="1"/>
</dbReference>
<reference evidence="17 18" key="1">
    <citation type="submission" date="2019-03" db="EMBL/GenBank/DDBJ databases">
        <title>Genome sequence of Thiobacillaceae bacterium LSR1, a sulfur-oxidizing bacterium isolated from freshwater sediment.</title>
        <authorList>
            <person name="Li S."/>
        </authorList>
    </citation>
    <scope>NUCLEOTIDE SEQUENCE [LARGE SCALE GENOMIC DNA]</scope>
    <source>
        <strain evidence="17 18">LSR1</strain>
    </source>
</reference>
<protein>
    <recommendedName>
        <fullName evidence="15">Periplasmic nitrate reductase</fullName>
        <ecNumber evidence="15">1.9.6.1</ecNumber>
    </recommendedName>
</protein>
<comment type="cofactor">
    <cofactor evidence="15">
        <name>Mo-bis(molybdopterin guanine dinucleotide)</name>
        <dbReference type="ChEBI" id="CHEBI:60539"/>
    </cofactor>
    <text evidence="15">Binds 1 molybdenum-bis(molybdopterin guanine dinucleotide) (Mo-bis-MGD) cofactor per subunit.</text>
</comment>
<dbReference type="AlphaFoldDB" id="A0A4R1BGZ6"/>
<comment type="similarity">
    <text evidence="1 15">Belongs to the prokaryotic molybdopterin-containing oxidoreductase family. NasA/NapA/NarB subfamily.</text>
</comment>
<dbReference type="InterPro" id="IPR041957">
    <property type="entry name" value="CT_Nitrate-R-NapA-like"/>
</dbReference>
<feature type="binding site" evidence="15">
    <location>
        <begin position="807"/>
        <end position="816"/>
    </location>
    <ligand>
        <name>Mo-bis(molybdopterin guanine dinucleotide)</name>
        <dbReference type="ChEBI" id="CHEBI:60539"/>
    </ligand>
</feature>
<dbReference type="GO" id="GO:0042128">
    <property type="term" value="P:nitrate assimilation"/>
    <property type="evidence" value="ECO:0007669"/>
    <property type="project" value="UniProtKB-UniRule"/>
</dbReference>
<feature type="binding site" evidence="15">
    <location>
        <position position="883"/>
    </location>
    <ligand>
        <name>substrate</name>
    </ligand>
</feature>
<comment type="cofactor">
    <cofactor evidence="15">
        <name>[4Fe-4S] cluster</name>
        <dbReference type="ChEBI" id="CHEBI:49883"/>
    </cofactor>
    <text evidence="15">Binds 1 [4Fe-4S] cluster.</text>
</comment>
<evidence type="ECO:0000256" key="3">
    <source>
        <dbReference type="ARBA" id="ARBA00022485"/>
    </source>
</evidence>
<feature type="binding site" evidence="15">
    <location>
        <position position="82"/>
    </location>
    <ligand>
        <name>Mo-bis(molybdopterin guanine dinucleotide)</name>
        <dbReference type="ChEBI" id="CHEBI:60539"/>
    </ligand>
</feature>
<feature type="domain" description="4Fe-4S Mo/W bis-MGD-type" evidence="16">
    <location>
        <begin position="38"/>
        <end position="94"/>
    </location>
</feature>
<organism evidence="17 18">
    <name type="scientific">Parasulfuritortus cantonensis</name>
    <dbReference type="NCBI Taxonomy" id="2528202"/>
    <lineage>
        <taxon>Bacteria</taxon>
        <taxon>Pseudomonadati</taxon>
        <taxon>Pseudomonadota</taxon>
        <taxon>Betaproteobacteria</taxon>
        <taxon>Nitrosomonadales</taxon>
        <taxon>Thiobacillaceae</taxon>
        <taxon>Parasulfuritortus</taxon>
    </lineage>
</organism>
<dbReference type="Pfam" id="PF00384">
    <property type="entry name" value="Molybdopterin"/>
    <property type="match status" value="1"/>
</dbReference>
<dbReference type="Gene3D" id="2.20.25.90">
    <property type="entry name" value="ADC-like domains"/>
    <property type="match status" value="1"/>
</dbReference>
<comment type="PTM">
    <text evidence="15">Predicted to be exported by the Tat system. The position of the signal peptide cleavage has not been experimentally proven.</text>
</comment>
<comment type="caution">
    <text evidence="17">The sequence shown here is derived from an EMBL/GenBank/DDBJ whole genome shotgun (WGS) entry which is preliminary data.</text>
</comment>
<dbReference type="GO" id="GO:0030151">
    <property type="term" value="F:molybdenum ion binding"/>
    <property type="evidence" value="ECO:0007669"/>
    <property type="project" value="InterPro"/>
</dbReference>
<name>A0A4R1BGZ6_9PROT</name>
<feature type="binding site" evidence="15">
    <location>
        <position position="523"/>
    </location>
    <ligand>
        <name>Mo-bis(molybdopterin guanine dinucleotide)</name>
        <dbReference type="ChEBI" id="CHEBI:60539"/>
    </ligand>
</feature>
<evidence type="ECO:0000256" key="12">
    <source>
        <dbReference type="ARBA" id="ARBA00023063"/>
    </source>
</evidence>
<evidence type="ECO:0000256" key="11">
    <source>
        <dbReference type="ARBA" id="ARBA00023014"/>
    </source>
</evidence>
<dbReference type="OrthoDB" id="7376058at2"/>
<dbReference type="GO" id="GO:0005506">
    <property type="term" value="F:iron ion binding"/>
    <property type="evidence" value="ECO:0007669"/>
    <property type="project" value="UniProtKB-UniRule"/>
</dbReference>
<dbReference type="NCBIfam" id="TIGR01706">
    <property type="entry name" value="NAPA"/>
    <property type="match status" value="1"/>
</dbReference>
<dbReference type="InterPro" id="IPR009010">
    <property type="entry name" value="Asp_de-COase-like_dom_sf"/>
</dbReference>
<proteinExistence type="inferred from homology"/>
<dbReference type="PROSITE" id="PS51318">
    <property type="entry name" value="TAT"/>
    <property type="match status" value="1"/>
</dbReference>
<gene>
    <name evidence="15 17" type="primary">napA</name>
    <name evidence="17" type="ORF">EZJ19_04885</name>
</gene>
<dbReference type="GO" id="GO:0006777">
    <property type="term" value="P:Mo-molybdopterin cofactor biosynthetic process"/>
    <property type="evidence" value="ECO:0007669"/>
    <property type="project" value="UniProtKB-UniRule"/>
</dbReference>
<accession>A0A4R1BGZ6</accession>
<dbReference type="InterPro" id="IPR006656">
    <property type="entry name" value="Mopterin_OxRdtase"/>
</dbReference>
<dbReference type="HAMAP" id="MF_01630">
    <property type="entry name" value="Nitrate_reduct_NapA"/>
    <property type="match status" value="1"/>
</dbReference>
<feature type="binding site" evidence="15">
    <location>
        <position position="80"/>
    </location>
    <ligand>
        <name>[4Fe-4S] cluster</name>
        <dbReference type="ChEBI" id="CHEBI:49883"/>
    </ligand>
</feature>
<evidence type="ECO:0000256" key="10">
    <source>
        <dbReference type="ARBA" id="ARBA00023004"/>
    </source>
</evidence>
<dbReference type="GO" id="GO:0045333">
    <property type="term" value="P:cellular respiration"/>
    <property type="evidence" value="ECO:0007669"/>
    <property type="project" value="UniProtKB-ARBA"/>
</dbReference>
<feature type="binding site" evidence="15">
    <location>
        <position position="417"/>
    </location>
    <ligand>
        <name>Mo-bis(molybdopterin guanine dinucleotide)</name>
        <dbReference type="ChEBI" id="CHEBI:60539"/>
    </ligand>
</feature>
<sequence length="917" mass="103398">MTRRDFLKTSIAASAAATVGMPLAKEAEAAVKAAEAGWQWDKGACRFCGTGCGIMIATKDGKIVATKGDPDAPVNRGLNCVKGYFNGKIMYGKDRLTTPLLRMTDGKFDKKGKFVPVSWDKAMEVMTEKFLEAYREKGPTGVGIFGSGQWTVPEGYVGAKLWKAGFRSNTIDPNARHCMASAVAGFMQTFGIDEPAGNYDDIEYTDTAVLWGANMAEMHPILWSRITNRRLTHDKMKVVNLSTYGNMSSDIADIEIVFRPSGDLAIQNYIAREIVKRNAVNWDFVNKNAVFATGPYDIGYGFRPKNADKFASGKEMEVVSNEQVHVIDKWEAIAQRRKEGEQVKQANTATAGKDWAISFEDFKAALEPYDADFTTAVAKGDPDESDEAFKAKLKQLADLYCEPKRKVVSYWTMGFNQHQRGTWVNEQCYMNHLLLGKQSMPGSGAFSLTGQPSACGTAREVGTFSHRLPADMVVNVKKHRDHSEELWHLPTNTLNPTVGSHFVKMMRDLEDGAMKWAIVQVNNPWQNTANLNHWIKGAREMDNFIVCCDGYPTVSAKVADLVLPAAMIFEKWGFYGNAERRTQCWRQQVAPVGEARGDLWILLELAKRVKIKDTWGEQKVPGLKEAGFEDGKLPSVLDEAKKMGYDPEMSLYDALFATPENKKTYKWPDKVAKGHDNHIAKNLGWFVEKAMFEEYRKFGTGHGHDLAPFDVYYDDKVRGLRWPVVLKDGKWTETRWRFNEEYDPYVKKGQGIYFYGNDGKALVMGDLDKPGDGSQKVKLDGKAKIYFRPYASPVEQPDKDFDLWLCTGRVLEHWHSGSMTRRVPELYRAFPDAVCWIHPKDAESRGLKRNDLVWVESRRGKVKVRIETGGRNRVPRGLVYVPWFDESVLINKVTLDSTCPISKETDYKKCSVKVYKA</sequence>
<evidence type="ECO:0000256" key="2">
    <source>
        <dbReference type="ARBA" id="ARBA00022448"/>
    </source>
</evidence>
<dbReference type="NCBIfam" id="NF010055">
    <property type="entry name" value="PRK13532.1"/>
    <property type="match status" value="1"/>
</dbReference>
<evidence type="ECO:0000256" key="15">
    <source>
        <dbReference type="HAMAP-Rule" id="MF_01630"/>
    </source>
</evidence>
<evidence type="ECO:0000256" key="14">
    <source>
        <dbReference type="ARBA" id="ARBA00055000"/>
    </source>
</evidence>
<dbReference type="SMART" id="SM00926">
    <property type="entry name" value="Molybdop_Fe4S4"/>
    <property type="match status" value="1"/>
</dbReference>
<keyword evidence="5 15" id="KW-0479">Metal-binding</keyword>
<evidence type="ECO:0000256" key="6">
    <source>
        <dbReference type="ARBA" id="ARBA00022729"/>
    </source>
</evidence>
<dbReference type="GO" id="GO:0016020">
    <property type="term" value="C:membrane"/>
    <property type="evidence" value="ECO:0007669"/>
    <property type="project" value="TreeGrafter"/>
</dbReference>
<feature type="binding site" evidence="15">
    <location>
        <position position="908"/>
    </location>
    <ligand>
        <name>Mo-bis(molybdopterin guanine dinucleotide)</name>
        <dbReference type="ChEBI" id="CHEBI:60539"/>
    </ligand>
</feature>
<keyword evidence="9 15" id="KW-0560">Oxidoreductase</keyword>
<feature type="binding site" evidence="15">
    <location>
        <position position="52"/>
    </location>
    <ligand>
        <name>[4Fe-4S] cluster</name>
        <dbReference type="ChEBI" id="CHEBI:49883"/>
    </ligand>
</feature>
<comment type="catalytic activity">
    <reaction evidence="13 15">
        <text>2 Fe(II)-[cytochrome] + nitrate + 2 H(+) = 2 Fe(III)-[cytochrome] + nitrite + H2O</text>
        <dbReference type="Rhea" id="RHEA:12909"/>
        <dbReference type="Rhea" id="RHEA-COMP:11777"/>
        <dbReference type="Rhea" id="RHEA-COMP:11778"/>
        <dbReference type="ChEBI" id="CHEBI:15377"/>
        <dbReference type="ChEBI" id="CHEBI:15378"/>
        <dbReference type="ChEBI" id="CHEBI:16301"/>
        <dbReference type="ChEBI" id="CHEBI:17632"/>
        <dbReference type="ChEBI" id="CHEBI:29033"/>
        <dbReference type="ChEBI" id="CHEBI:29034"/>
        <dbReference type="EC" id="1.9.6.1"/>
    </reaction>
</comment>
<feature type="binding site" evidence="15">
    <location>
        <position position="598"/>
    </location>
    <ligand>
        <name>Mo-bis(molybdopterin guanine dinucleotide)</name>
        <dbReference type="ChEBI" id="CHEBI:60539"/>
    </ligand>
</feature>
<feature type="binding site" evidence="15">
    <location>
        <position position="45"/>
    </location>
    <ligand>
        <name>[4Fe-4S] cluster</name>
        <dbReference type="ChEBI" id="CHEBI:49883"/>
    </ligand>
</feature>
<dbReference type="Gene3D" id="2.40.40.20">
    <property type="match status" value="1"/>
</dbReference>
<keyword evidence="3 15" id="KW-0004">4Fe-4S</keyword>
<keyword evidence="18" id="KW-1185">Reference proteome</keyword>
<comment type="caution">
    <text evidence="15">Lacks conserved residue(s) required for the propagation of feature annotation.</text>
</comment>
<keyword evidence="2 15" id="KW-0813">Transport</keyword>
<keyword evidence="6 15" id="KW-0732">Signal</keyword>
<dbReference type="InterPro" id="IPR006311">
    <property type="entry name" value="TAT_signal"/>
</dbReference>
<evidence type="ECO:0000256" key="4">
    <source>
        <dbReference type="ARBA" id="ARBA00022505"/>
    </source>
</evidence>
<evidence type="ECO:0000256" key="8">
    <source>
        <dbReference type="ARBA" id="ARBA00022982"/>
    </source>
</evidence>
<evidence type="ECO:0000256" key="7">
    <source>
        <dbReference type="ARBA" id="ARBA00022764"/>
    </source>
</evidence>
<dbReference type="GO" id="GO:0042597">
    <property type="term" value="C:periplasmic space"/>
    <property type="evidence" value="ECO:0007669"/>
    <property type="project" value="UniProtKB-SubCell"/>
</dbReference>
<dbReference type="GO" id="GO:0009325">
    <property type="term" value="C:nitrate reductase complex"/>
    <property type="evidence" value="ECO:0007669"/>
    <property type="project" value="TreeGrafter"/>
</dbReference>
<keyword evidence="7 15" id="KW-0574">Periplasm</keyword>
<evidence type="ECO:0000259" key="16">
    <source>
        <dbReference type="PROSITE" id="PS51669"/>
    </source>
</evidence>
<feature type="binding site" evidence="15">
    <location>
        <position position="149"/>
    </location>
    <ligand>
        <name>Mo-bis(molybdopterin guanine dinucleotide)</name>
        <dbReference type="ChEBI" id="CHEBI:60539"/>
    </ligand>
</feature>
<dbReference type="InterPro" id="IPR006657">
    <property type="entry name" value="MoPterin_dinucl-bd_dom"/>
</dbReference>
<feature type="binding site" evidence="15">
    <location>
        <position position="48"/>
    </location>
    <ligand>
        <name>[4Fe-4S] cluster</name>
        <dbReference type="ChEBI" id="CHEBI:49883"/>
    </ligand>
</feature>
<dbReference type="SUPFAM" id="SSF53706">
    <property type="entry name" value="Formate dehydrogenase/DMSO reductase, domains 1-3"/>
    <property type="match status" value="1"/>
</dbReference>
<keyword evidence="12 15" id="KW-0534">Nitrate assimilation</keyword>
<dbReference type="SUPFAM" id="SSF50692">
    <property type="entry name" value="ADC-like"/>
    <property type="match status" value="1"/>
</dbReference>
<dbReference type="GO" id="GO:0043546">
    <property type="term" value="F:molybdopterin cofactor binding"/>
    <property type="evidence" value="ECO:0007669"/>
    <property type="project" value="InterPro"/>
</dbReference>
<feature type="binding site" evidence="15">
    <location>
        <begin position="211"/>
        <end position="218"/>
    </location>
    <ligand>
        <name>Mo-bis(molybdopterin guanine dinucleotide)</name>
        <dbReference type="ChEBI" id="CHEBI:60539"/>
    </ligand>
</feature>
<feature type="binding site" evidence="15">
    <location>
        <position position="413"/>
    </location>
    <ligand>
        <name>Mo-bis(molybdopterin guanine dinucleotide)</name>
        <dbReference type="ChEBI" id="CHEBI:60539"/>
    </ligand>
</feature>
<evidence type="ECO:0000256" key="1">
    <source>
        <dbReference type="ARBA" id="ARBA00008747"/>
    </source>
</evidence>
<evidence type="ECO:0000256" key="5">
    <source>
        <dbReference type="ARBA" id="ARBA00022723"/>
    </source>
</evidence>
<feature type="binding site" evidence="15">
    <location>
        <position position="571"/>
    </location>
    <ligand>
        <name>Mo-bis(molybdopterin guanine dinucleotide)</name>
        <dbReference type="ChEBI" id="CHEBI:60539"/>
    </ligand>
</feature>
<comment type="subcellular location">
    <subcellularLocation>
        <location evidence="15">Periplasm</location>
    </subcellularLocation>
</comment>
<dbReference type="FunFam" id="2.40.40.20:FF:000005">
    <property type="entry name" value="Periplasmic nitrate reductase"/>
    <property type="match status" value="1"/>
</dbReference>
<feature type="binding site" evidence="15">
    <location>
        <position position="174"/>
    </location>
    <ligand>
        <name>Mo-bis(molybdopterin guanine dinucleotide)</name>
        <dbReference type="ChEBI" id="CHEBI:60539"/>
    </ligand>
</feature>
<dbReference type="GO" id="GO:0051539">
    <property type="term" value="F:4 iron, 4 sulfur cluster binding"/>
    <property type="evidence" value="ECO:0007669"/>
    <property type="project" value="UniProtKB-KW"/>
</dbReference>
<dbReference type="GO" id="GO:0009055">
    <property type="term" value="F:electron transfer activity"/>
    <property type="evidence" value="ECO:0007669"/>
    <property type="project" value="UniProtKB-UniRule"/>
</dbReference>
<dbReference type="Pfam" id="PF10518">
    <property type="entry name" value="TAT_signal"/>
    <property type="match status" value="1"/>
</dbReference>
<evidence type="ECO:0000256" key="9">
    <source>
        <dbReference type="ARBA" id="ARBA00023002"/>
    </source>
</evidence>
<dbReference type="NCBIfam" id="TIGR01409">
    <property type="entry name" value="TAT_signal_seq"/>
    <property type="match status" value="1"/>
</dbReference>
<dbReference type="Gene3D" id="3.40.228.10">
    <property type="entry name" value="Dimethylsulfoxide Reductase, domain 2"/>
    <property type="match status" value="1"/>
</dbReference>
<dbReference type="Gene3D" id="3.40.50.740">
    <property type="match status" value="1"/>
</dbReference>
<dbReference type="InterPro" id="IPR050123">
    <property type="entry name" value="Prok_molybdopt-oxidoreductase"/>
</dbReference>
<comment type="subunit">
    <text evidence="15">Component of the periplasmic nitrate reductase NapAB complex composed of NapA and NapB.</text>
</comment>
<dbReference type="Pfam" id="PF04879">
    <property type="entry name" value="Molybdop_Fe4S4"/>
    <property type="match status" value="1"/>
</dbReference>
<dbReference type="PANTHER" id="PTHR43105">
    <property type="entry name" value="RESPIRATORY NITRATE REDUCTASE"/>
    <property type="match status" value="1"/>
</dbReference>
<dbReference type="InterPro" id="IPR010051">
    <property type="entry name" value="Periplasm_NO3_reductase_lsu"/>
</dbReference>
<dbReference type="PROSITE" id="PS51669">
    <property type="entry name" value="4FE4S_MOW_BIS_MGD"/>
    <property type="match status" value="1"/>
</dbReference>
<keyword evidence="11 15" id="KW-0411">Iron-sulfur</keyword>
<dbReference type="EC" id="1.9.6.1" evidence="15"/>
<evidence type="ECO:0000313" key="17">
    <source>
        <dbReference type="EMBL" id="TCJ16526.1"/>
    </source>
</evidence>
<feature type="binding site" evidence="15">
    <location>
        <position position="891"/>
    </location>
    <ligand>
        <name>Mo-bis(molybdopterin guanine dinucleotide)</name>
        <dbReference type="ChEBI" id="CHEBI:60539"/>
    </ligand>
</feature>
<dbReference type="GO" id="GO:0050140">
    <property type="term" value="F:nitrate reductase (cytochrome) activity"/>
    <property type="evidence" value="ECO:0007669"/>
    <property type="project" value="UniProtKB-EC"/>
</dbReference>
<dbReference type="InterPro" id="IPR019546">
    <property type="entry name" value="TAT_signal_bac_arc"/>
</dbReference>
<dbReference type="EMBL" id="SJZB01000017">
    <property type="protein sequence ID" value="TCJ16526.1"/>
    <property type="molecule type" value="Genomic_DNA"/>
</dbReference>
<dbReference type="CDD" id="cd02791">
    <property type="entry name" value="MopB_CT_Nitrate-R-NapA-like"/>
    <property type="match status" value="1"/>
</dbReference>
<dbReference type="Pfam" id="PF01568">
    <property type="entry name" value="Molydop_binding"/>
    <property type="match status" value="1"/>
</dbReference>
<evidence type="ECO:0000313" key="18">
    <source>
        <dbReference type="Proteomes" id="UP000295443"/>
    </source>
</evidence>
<keyword evidence="8 15" id="KW-0249">Electron transport</keyword>
<comment type="function">
    <text evidence="14 15">Catalytic subunit of the periplasmic nitrate reductase complex NapAB. Receives electrons from NapB and catalyzes the reduction of nitrate to nitrite.</text>
</comment>
<keyword evidence="10 15" id="KW-0408">Iron</keyword>
<evidence type="ECO:0000256" key="13">
    <source>
        <dbReference type="ARBA" id="ARBA00052176"/>
    </source>
</evidence>
<keyword evidence="4 15" id="KW-0500">Molybdenum</keyword>
<dbReference type="Proteomes" id="UP000295443">
    <property type="component" value="Unassembled WGS sequence"/>
</dbReference>
<feature type="binding site" evidence="15">
    <location>
        <position position="178"/>
    </location>
    <ligand>
        <name>Mo-bis(molybdopterin guanine dinucleotide)</name>
        <dbReference type="ChEBI" id="CHEBI:60539"/>
    </ligand>
</feature>
<dbReference type="Gene3D" id="3.30.200.210">
    <property type="match status" value="1"/>
</dbReference>